<protein>
    <submittedName>
        <fullName evidence="2">YbaB/EbfC family nucleoid-associated protein</fullName>
    </submittedName>
</protein>
<evidence type="ECO:0000313" key="3">
    <source>
        <dbReference type="Proteomes" id="UP001237595"/>
    </source>
</evidence>
<accession>A0ABT6PR04</accession>
<keyword evidence="3" id="KW-1185">Reference proteome</keyword>
<name>A0ABT6PR04_9PSEU</name>
<gene>
    <name evidence="2" type="ORF">QFW96_17505</name>
</gene>
<dbReference type="SUPFAM" id="SSF82607">
    <property type="entry name" value="YbaB-like"/>
    <property type="match status" value="1"/>
</dbReference>
<dbReference type="Proteomes" id="UP001237595">
    <property type="component" value="Unassembled WGS sequence"/>
</dbReference>
<dbReference type="EMBL" id="JASAOF010000010">
    <property type="protein sequence ID" value="MDI2030432.1"/>
    <property type="molecule type" value="Genomic_DNA"/>
</dbReference>
<proteinExistence type="predicted"/>
<dbReference type="Pfam" id="PF02575">
    <property type="entry name" value="YbaB_DNA_bd"/>
    <property type="match status" value="1"/>
</dbReference>
<evidence type="ECO:0000256" key="1">
    <source>
        <dbReference type="SAM" id="MobiDB-lite"/>
    </source>
</evidence>
<feature type="compositionally biased region" description="Low complexity" evidence="1">
    <location>
        <begin position="121"/>
        <end position="148"/>
    </location>
</feature>
<dbReference type="InterPro" id="IPR004401">
    <property type="entry name" value="YbaB/EbfC"/>
</dbReference>
<dbReference type="Gene3D" id="3.30.1310.10">
    <property type="entry name" value="Nucleoid-associated protein YbaB-like domain"/>
    <property type="match status" value="1"/>
</dbReference>
<comment type="caution">
    <text evidence="2">The sequence shown here is derived from an EMBL/GenBank/DDBJ whole genome shotgun (WGS) entry which is preliminary data.</text>
</comment>
<feature type="region of interest" description="Disordered" evidence="1">
    <location>
        <begin position="103"/>
        <end position="169"/>
    </location>
</feature>
<feature type="compositionally biased region" description="Acidic residues" evidence="1">
    <location>
        <begin position="156"/>
        <end position="169"/>
    </location>
</feature>
<dbReference type="InterPro" id="IPR036894">
    <property type="entry name" value="YbaB-like_sf"/>
</dbReference>
<reference evidence="2 3" key="1">
    <citation type="submission" date="2023-04" db="EMBL/GenBank/DDBJ databases">
        <title>Draft genome sequence of Saccharopolyspora sp. TS4A08 isolated from sweet potato rhizospheric soil.</title>
        <authorList>
            <person name="Suksaard P."/>
            <person name="Duangmal K."/>
        </authorList>
    </citation>
    <scope>NUCLEOTIDE SEQUENCE [LARGE SCALE GENOMIC DNA]</scope>
    <source>
        <strain evidence="2 3">TS4A08</strain>
    </source>
</reference>
<evidence type="ECO:0000313" key="2">
    <source>
        <dbReference type="EMBL" id="MDI2030432.1"/>
    </source>
</evidence>
<dbReference type="RefSeq" id="WP_281456743.1">
    <property type="nucleotide sequence ID" value="NZ_JASAOF010000010.1"/>
</dbReference>
<sequence length="169" mass="18156">MDPQQWLDDFQRRIGDMAEKSASLQEELAGANATASSPDGTVVVTVSPTGALLDLDLGKRITECSPTRIKQMILDVAGQAQRQAAHQVAEVFAPYGGDTEAMRLINRHLPPDDDEPESVFTAAPEDSDPAPSAASSPSSPSAASSPSTRPRPESRPDDEEETDEDERPW</sequence>
<organism evidence="2 3">
    <name type="scientific">Saccharopolyspora ipomoeae</name>
    <dbReference type="NCBI Taxonomy" id="3042027"/>
    <lineage>
        <taxon>Bacteria</taxon>
        <taxon>Bacillati</taxon>
        <taxon>Actinomycetota</taxon>
        <taxon>Actinomycetes</taxon>
        <taxon>Pseudonocardiales</taxon>
        <taxon>Pseudonocardiaceae</taxon>
        <taxon>Saccharopolyspora</taxon>
    </lineage>
</organism>